<sequence>MARKSADESGMKDNDQPEGELPNVGNTSESEAIAKRRLKVEGKTTRPESSTGSDSFRGHKLPRDVDVPVWFEEAEKIIKTFGVPQNNRVHLIIPALSDRVRYPYVSFSVEEVADYEKVKAAILEELRLTPGPTDGRGSGEKQTEQRRLEMKAHEIAKILQTFEEAEGKGCLAKVVKTIQMLRVPKRGANIRDIMEAAEKRRSRTPEHTLTDIQGGLNHVLNGRTRAKLRGARWNE</sequence>
<evidence type="ECO:0000313" key="2">
    <source>
        <dbReference type="Proteomes" id="UP000805193"/>
    </source>
</evidence>
<gene>
    <name evidence="1" type="ORF">HPB47_000146</name>
</gene>
<dbReference type="EMBL" id="JABSTQ010010012">
    <property type="protein sequence ID" value="KAG0424114.1"/>
    <property type="molecule type" value="Genomic_DNA"/>
</dbReference>
<accession>A0AC60PSS8</accession>
<comment type="caution">
    <text evidence="1">The sequence shown here is derived from an EMBL/GenBank/DDBJ whole genome shotgun (WGS) entry which is preliminary data.</text>
</comment>
<dbReference type="Proteomes" id="UP000805193">
    <property type="component" value="Unassembled WGS sequence"/>
</dbReference>
<protein>
    <submittedName>
        <fullName evidence="1">Uncharacterized protein</fullName>
    </submittedName>
</protein>
<reference evidence="1 2" key="1">
    <citation type="journal article" date="2020" name="Cell">
        <title>Large-Scale Comparative Analyses of Tick Genomes Elucidate Their Genetic Diversity and Vector Capacities.</title>
        <authorList>
            <consortium name="Tick Genome and Microbiome Consortium (TIGMIC)"/>
            <person name="Jia N."/>
            <person name="Wang J."/>
            <person name="Shi W."/>
            <person name="Du L."/>
            <person name="Sun Y."/>
            <person name="Zhan W."/>
            <person name="Jiang J.F."/>
            <person name="Wang Q."/>
            <person name="Zhang B."/>
            <person name="Ji P."/>
            <person name="Bell-Sakyi L."/>
            <person name="Cui X.M."/>
            <person name="Yuan T.T."/>
            <person name="Jiang B.G."/>
            <person name="Yang W.F."/>
            <person name="Lam T.T."/>
            <person name="Chang Q.C."/>
            <person name="Ding S.J."/>
            <person name="Wang X.J."/>
            <person name="Zhu J.G."/>
            <person name="Ruan X.D."/>
            <person name="Zhao L."/>
            <person name="Wei J.T."/>
            <person name="Ye R.Z."/>
            <person name="Que T.C."/>
            <person name="Du C.H."/>
            <person name="Zhou Y.H."/>
            <person name="Cheng J.X."/>
            <person name="Dai P.F."/>
            <person name="Guo W.B."/>
            <person name="Han X.H."/>
            <person name="Huang E.J."/>
            <person name="Li L.F."/>
            <person name="Wei W."/>
            <person name="Gao Y.C."/>
            <person name="Liu J.Z."/>
            <person name="Shao H.Z."/>
            <person name="Wang X."/>
            <person name="Wang C.C."/>
            <person name="Yang T.C."/>
            <person name="Huo Q.B."/>
            <person name="Li W."/>
            <person name="Chen H.Y."/>
            <person name="Chen S.E."/>
            <person name="Zhou L.G."/>
            <person name="Ni X.B."/>
            <person name="Tian J.H."/>
            <person name="Sheng Y."/>
            <person name="Liu T."/>
            <person name="Pan Y.S."/>
            <person name="Xia L.Y."/>
            <person name="Li J."/>
            <person name="Zhao F."/>
            <person name="Cao W.C."/>
        </authorList>
    </citation>
    <scope>NUCLEOTIDE SEQUENCE [LARGE SCALE GENOMIC DNA]</scope>
    <source>
        <strain evidence="1">Iper-2018</strain>
    </source>
</reference>
<proteinExistence type="predicted"/>
<evidence type="ECO:0000313" key="1">
    <source>
        <dbReference type="EMBL" id="KAG0424114.1"/>
    </source>
</evidence>
<keyword evidence="2" id="KW-1185">Reference proteome</keyword>
<name>A0AC60PSS8_IXOPE</name>
<organism evidence="1 2">
    <name type="scientific">Ixodes persulcatus</name>
    <name type="common">Taiga tick</name>
    <dbReference type="NCBI Taxonomy" id="34615"/>
    <lineage>
        <taxon>Eukaryota</taxon>
        <taxon>Metazoa</taxon>
        <taxon>Ecdysozoa</taxon>
        <taxon>Arthropoda</taxon>
        <taxon>Chelicerata</taxon>
        <taxon>Arachnida</taxon>
        <taxon>Acari</taxon>
        <taxon>Parasitiformes</taxon>
        <taxon>Ixodida</taxon>
        <taxon>Ixodoidea</taxon>
        <taxon>Ixodidae</taxon>
        <taxon>Ixodinae</taxon>
        <taxon>Ixodes</taxon>
    </lineage>
</organism>